<dbReference type="EMBL" id="JANVFT010000003">
    <property type="protein sequence ID" value="KAJ4501002.1"/>
    <property type="molecule type" value="Genomic_DNA"/>
</dbReference>
<gene>
    <name evidence="2" type="ORF">C8R41DRAFT_862677</name>
</gene>
<keyword evidence="1" id="KW-0812">Transmembrane</keyword>
<proteinExistence type="predicted"/>
<name>A0ABQ8VX92_9AGAR</name>
<keyword evidence="3" id="KW-1185">Reference proteome</keyword>
<evidence type="ECO:0008006" key="4">
    <source>
        <dbReference type="Google" id="ProtNLM"/>
    </source>
</evidence>
<organism evidence="2 3">
    <name type="scientific">Lentinula lateritia</name>
    <dbReference type="NCBI Taxonomy" id="40482"/>
    <lineage>
        <taxon>Eukaryota</taxon>
        <taxon>Fungi</taxon>
        <taxon>Dikarya</taxon>
        <taxon>Basidiomycota</taxon>
        <taxon>Agaricomycotina</taxon>
        <taxon>Agaricomycetes</taxon>
        <taxon>Agaricomycetidae</taxon>
        <taxon>Agaricales</taxon>
        <taxon>Marasmiineae</taxon>
        <taxon>Omphalotaceae</taxon>
        <taxon>Lentinula</taxon>
    </lineage>
</organism>
<feature type="transmembrane region" description="Helical" evidence="1">
    <location>
        <begin position="112"/>
        <end position="130"/>
    </location>
</feature>
<accession>A0ABQ8VX92</accession>
<sequence>MSQYASLRAQFFEGDIRTKSSPDEPTDPIAEMLSGNAQWAKAITESDPDFFPTTARAQYPHRQTSNERDGSWTEVQRRLGLSEKSIEKEIRRYLDLLLRSLYIITPTMHLRLYLWTTYLVIGLIYAVWAVPVPAPLGTTAIRKVPGPSFKKRVSMVYRFPLPFAKTLVPFDEHGKESLAAKAVVDMIMKQVAGELHLPMPPKGTGTGSAQLPEIIIDNARSSSLKGYTPSKIFEFEITNEDGTGKCRGGCTCFVRPALKKPGVYEVGITDIWADKYVIGRSLTMDPEALQALNTTFPFRWPE</sequence>
<evidence type="ECO:0000313" key="2">
    <source>
        <dbReference type="EMBL" id="KAJ4501002.1"/>
    </source>
</evidence>
<protein>
    <recommendedName>
        <fullName evidence="4">SUN domain-containing protein</fullName>
    </recommendedName>
</protein>
<comment type="caution">
    <text evidence="2">The sequence shown here is derived from an EMBL/GenBank/DDBJ whole genome shotgun (WGS) entry which is preliminary data.</text>
</comment>
<keyword evidence="1" id="KW-0472">Membrane</keyword>
<dbReference type="Proteomes" id="UP001150217">
    <property type="component" value="Unassembled WGS sequence"/>
</dbReference>
<reference evidence="2" key="1">
    <citation type="submission" date="2022-08" db="EMBL/GenBank/DDBJ databases">
        <title>A Global Phylogenomic Analysis of the Shiitake Genus Lentinula.</title>
        <authorList>
            <consortium name="DOE Joint Genome Institute"/>
            <person name="Sierra-Patev S."/>
            <person name="Min B."/>
            <person name="Naranjo-Ortiz M."/>
            <person name="Looney B."/>
            <person name="Konkel Z."/>
            <person name="Slot J.C."/>
            <person name="Sakamoto Y."/>
            <person name="Steenwyk J.L."/>
            <person name="Rokas A."/>
            <person name="Carro J."/>
            <person name="Camarero S."/>
            <person name="Ferreira P."/>
            <person name="Molpeceres G."/>
            <person name="Ruiz-Duenas F.J."/>
            <person name="Serrano A."/>
            <person name="Henrissat B."/>
            <person name="Drula E."/>
            <person name="Hughes K.W."/>
            <person name="Mata J.L."/>
            <person name="Ishikawa N.K."/>
            <person name="Vargas-Isla R."/>
            <person name="Ushijima S."/>
            <person name="Smith C.A."/>
            <person name="Ahrendt S."/>
            <person name="Andreopoulos W."/>
            <person name="He G."/>
            <person name="Labutti K."/>
            <person name="Lipzen A."/>
            <person name="Ng V."/>
            <person name="Riley R."/>
            <person name="Sandor L."/>
            <person name="Barry K."/>
            <person name="Martinez A.T."/>
            <person name="Xiao Y."/>
            <person name="Gibbons J.G."/>
            <person name="Terashima K."/>
            <person name="Grigoriev I.V."/>
            <person name="Hibbett D.S."/>
        </authorList>
    </citation>
    <scope>NUCLEOTIDE SEQUENCE</scope>
    <source>
        <strain evidence="2">RHP3577 ss4</strain>
    </source>
</reference>
<keyword evidence="1" id="KW-1133">Transmembrane helix</keyword>
<evidence type="ECO:0000313" key="3">
    <source>
        <dbReference type="Proteomes" id="UP001150217"/>
    </source>
</evidence>
<evidence type="ECO:0000256" key="1">
    <source>
        <dbReference type="SAM" id="Phobius"/>
    </source>
</evidence>